<evidence type="ECO:0000313" key="3">
    <source>
        <dbReference type="Proteomes" id="UP000184384"/>
    </source>
</evidence>
<reference evidence="2" key="2">
    <citation type="submission" date="2016-11" db="EMBL/GenBank/DDBJ databases">
        <authorList>
            <person name="Jaros S."/>
            <person name="Januszkiewicz K."/>
            <person name="Wedrychowicz H."/>
        </authorList>
    </citation>
    <scope>NUCLEOTIDE SEQUENCE [LARGE SCALE GENOMIC DNA]</scope>
    <source>
        <strain evidence="2">DSM 19729</strain>
    </source>
</reference>
<evidence type="ECO:0000313" key="4">
    <source>
        <dbReference type="Proteomes" id="UP000237771"/>
    </source>
</evidence>
<dbReference type="EMBL" id="FQWO01000003">
    <property type="protein sequence ID" value="SHG70520.1"/>
    <property type="molecule type" value="Genomic_DNA"/>
</dbReference>
<keyword evidence="4" id="KW-1185">Reference proteome</keyword>
<dbReference type="Proteomes" id="UP000237771">
    <property type="component" value="Unassembled WGS sequence"/>
</dbReference>
<gene>
    <name evidence="1" type="ORF">BC624_104281</name>
    <name evidence="2" type="ORF">SAMN05443373_103281</name>
</gene>
<proteinExistence type="predicted"/>
<name>A0A1M5M013_9FLAO</name>
<sequence>MSLLSKNVIPGNHGRIFGTNAKEDQDLLEIKNKLLELDGIKDVVLDTAIFPREFTVYTTKIISIDTIEKRVKSVGFHAIPK</sequence>
<reference evidence="1 4" key="3">
    <citation type="submission" date="2018-03" db="EMBL/GenBank/DDBJ databases">
        <title>Genomic Encyclopedia of Archaeal and Bacterial Type Strains, Phase II (KMG-II): from individual species to whole genera.</title>
        <authorList>
            <person name="Goeker M."/>
        </authorList>
    </citation>
    <scope>NUCLEOTIDE SEQUENCE [LARGE SCALE GENOMIC DNA]</scope>
    <source>
        <strain evidence="1 4">DSM 17797</strain>
    </source>
</reference>
<accession>A0A1M5M013</accession>
<evidence type="ECO:0008006" key="5">
    <source>
        <dbReference type="Google" id="ProtNLM"/>
    </source>
</evidence>
<evidence type="ECO:0000313" key="2">
    <source>
        <dbReference type="EMBL" id="SHG70520.1"/>
    </source>
</evidence>
<organism evidence="2 3">
    <name type="scientific">Flavobacterium granuli</name>
    <dbReference type="NCBI Taxonomy" id="280093"/>
    <lineage>
        <taxon>Bacteria</taxon>
        <taxon>Pseudomonadati</taxon>
        <taxon>Bacteroidota</taxon>
        <taxon>Flavobacteriia</taxon>
        <taxon>Flavobacteriales</taxon>
        <taxon>Flavobacteriaceae</taxon>
        <taxon>Flavobacterium</taxon>
    </lineage>
</organism>
<reference evidence="3" key="1">
    <citation type="submission" date="2016-11" db="EMBL/GenBank/DDBJ databases">
        <authorList>
            <person name="Varghese N."/>
            <person name="Submissions S."/>
        </authorList>
    </citation>
    <scope>NUCLEOTIDE SEQUENCE [LARGE SCALE GENOMIC DNA]</scope>
    <source>
        <strain evidence="3">DSM 19729</strain>
    </source>
</reference>
<dbReference type="AlphaFoldDB" id="A0A1M5M013"/>
<dbReference type="OrthoDB" id="982897at2"/>
<dbReference type="RefSeq" id="WP_072941949.1">
    <property type="nucleotide sequence ID" value="NZ_FQWO01000003.1"/>
</dbReference>
<dbReference type="Proteomes" id="UP000184384">
    <property type="component" value="Unassembled WGS sequence"/>
</dbReference>
<dbReference type="STRING" id="280093.SAMN05443373_103281"/>
<evidence type="ECO:0000313" key="1">
    <source>
        <dbReference type="EMBL" id="PRZ24163.1"/>
    </source>
</evidence>
<protein>
    <recommendedName>
        <fullName evidence="5">Heavy-metal-associated domain-containing protein</fullName>
    </recommendedName>
</protein>
<dbReference type="EMBL" id="PVUB01000004">
    <property type="protein sequence ID" value="PRZ24163.1"/>
    <property type="molecule type" value="Genomic_DNA"/>
</dbReference>